<dbReference type="InterPro" id="IPR003615">
    <property type="entry name" value="HNH_nuc"/>
</dbReference>
<protein>
    <recommendedName>
        <fullName evidence="1">HNH nuclease domain-containing protein</fullName>
    </recommendedName>
</protein>
<dbReference type="AlphaFoldDB" id="A0AA39NW96"/>
<keyword evidence="3" id="KW-1185">Reference proteome</keyword>
<sequence>MDIPLYLTPHKAYENEDQRNVHIWASEPPDSERLLIRLMAGCYTSDRHPIPASTLYEWCQIGYPSFGTKIWHKGTSMCVYLFKVPNDPRQVFSQSEFRISPEYFDAVKSRFLHLPNRNDVMVKEGHYLAFQVMDKFPQELRGRLLVMNDGTTICPFCPEVLKPLFSERQRSPGGTATTSTIRNQNTVTNFHMYYDRNTSPIYRDFNIHQRSIRKDIDQPFNAMFLRADVHEQFDDYQFVIWVYAISLFSMLLPISESAQSGRMWVFEASGAPSLGGQIKFIGHTPRPDNSMLHPDDVSVARASDVFMQHHYETGVLWHFAGGGRRRDTNPIFPCNADDVHRVLREG</sequence>
<dbReference type="Proteomes" id="UP001175227">
    <property type="component" value="Unassembled WGS sequence"/>
</dbReference>
<gene>
    <name evidence="2" type="ORF">IW261DRAFT_1424006</name>
</gene>
<dbReference type="Pfam" id="PF13391">
    <property type="entry name" value="HNH_2"/>
    <property type="match status" value="1"/>
</dbReference>
<dbReference type="EMBL" id="JAUEPR010000037">
    <property type="protein sequence ID" value="KAK0472850.1"/>
    <property type="molecule type" value="Genomic_DNA"/>
</dbReference>
<accession>A0AA39NW96</accession>
<comment type="caution">
    <text evidence="2">The sequence shown here is derived from an EMBL/GenBank/DDBJ whole genome shotgun (WGS) entry which is preliminary data.</text>
</comment>
<feature type="domain" description="HNH nuclease" evidence="1">
    <location>
        <begin position="206"/>
        <end position="240"/>
    </location>
</feature>
<proteinExistence type="predicted"/>
<organism evidence="2 3">
    <name type="scientific">Armillaria novae-zelandiae</name>
    <dbReference type="NCBI Taxonomy" id="153914"/>
    <lineage>
        <taxon>Eukaryota</taxon>
        <taxon>Fungi</taxon>
        <taxon>Dikarya</taxon>
        <taxon>Basidiomycota</taxon>
        <taxon>Agaricomycotina</taxon>
        <taxon>Agaricomycetes</taxon>
        <taxon>Agaricomycetidae</taxon>
        <taxon>Agaricales</taxon>
        <taxon>Marasmiineae</taxon>
        <taxon>Physalacriaceae</taxon>
        <taxon>Armillaria</taxon>
    </lineage>
</organism>
<reference evidence="2" key="1">
    <citation type="submission" date="2023-06" db="EMBL/GenBank/DDBJ databases">
        <authorList>
            <consortium name="Lawrence Berkeley National Laboratory"/>
            <person name="Ahrendt S."/>
            <person name="Sahu N."/>
            <person name="Indic B."/>
            <person name="Wong-Bajracharya J."/>
            <person name="Merenyi Z."/>
            <person name="Ke H.-M."/>
            <person name="Monk M."/>
            <person name="Kocsube S."/>
            <person name="Drula E."/>
            <person name="Lipzen A."/>
            <person name="Balint B."/>
            <person name="Henrissat B."/>
            <person name="Andreopoulos B."/>
            <person name="Martin F.M."/>
            <person name="Harder C.B."/>
            <person name="Rigling D."/>
            <person name="Ford K.L."/>
            <person name="Foster G.D."/>
            <person name="Pangilinan J."/>
            <person name="Papanicolaou A."/>
            <person name="Barry K."/>
            <person name="LaButti K."/>
            <person name="Viragh M."/>
            <person name="Koriabine M."/>
            <person name="Yan M."/>
            <person name="Riley R."/>
            <person name="Champramary S."/>
            <person name="Plett K.L."/>
            <person name="Tsai I.J."/>
            <person name="Slot J."/>
            <person name="Sipos G."/>
            <person name="Plett J."/>
            <person name="Nagy L.G."/>
            <person name="Grigoriev I.V."/>
        </authorList>
    </citation>
    <scope>NUCLEOTIDE SEQUENCE</scope>
    <source>
        <strain evidence="2">ICMP 16352</strain>
    </source>
</reference>
<name>A0AA39NW96_9AGAR</name>
<evidence type="ECO:0000259" key="1">
    <source>
        <dbReference type="Pfam" id="PF13391"/>
    </source>
</evidence>
<evidence type="ECO:0000313" key="3">
    <source>
        <dbReference type="Proteomes" id="UP001175227"/>
    </source>
</evidence>
<evidence type="ECO:0000313" key="2">
    <source>
        <dbReference type="EMBL" id="KAK0472850.1"/>
    </source>
</evidence>